<dbReference type="Pfam" id="PF00196">
    <property type="entry name" value="GerE"/>
    <property type="match status" value="1"/>
</dbReference>
<keyword evidence="3" id="KW-1185">Reference proteome</keyword>
<dbReference type="SUPFAM" id="SSF52540">
    <property type="entry name" value="P-loop containing nucleoside triphosphate hydrolases"/>
    <property type="match status" value="1"/>
</dbReference>
<feature type="domain" description="HTH luxR-type" evidence="1">
    <location>
        <begin position="763"/>
        <end position="828"/>
    </location>
</feature>
<dbReference type="PRINTS" id="PR00038">
    <property type="entry name" value="HTHLUXR"/>
</dbReference>
<dbReference type="Proteomes" id="UP001260072">
    <property type="component" value="Unassembled WGS sequence"/>
</dbReference>
<sequence length="834" mass="87719">MRRILNGSDRVISGISGPGGAGKSLLLDRMASALRTGGARIVRGADADRHDDEGDGDGAPVVILVDDAHQLAPGELAVIDRVIAEDRAHLLVAFRPSPAAPIVEVLERAGRRHSTLLLHPLSPADTEDRAEEVIGAAIDPADVARIRELTGGNPRLVDLGLHALRDEDWHPDPHDVPTPMLTQLADEIDGLPRAAREFALALAVGFSASGPALATAPRFAHADTRSLMQAARAAGLARADGRLAPIVREAVLRIAMPDEAWSLRRELVDAMESAGVPLGEAALDLASAGFRDPRIASELERAGDELLSVDAAEAARRYAAAVEAGADRVALEARRAHAAWAAGDVREAERLVDRFLARPHAEDVCRGVGVAAAVWARQGLLARSADAYERLSGEDCAMAPLAMLALAATGEPDRARALRAQGGRVAYPTSSHVAVDLMADGVLRLLDGDADRALGSLLTASNVMSEADAVMPLPEVPAVLAAQVALSTGELRIADEVLSSAIAAAQGGPAFAPRLQLMRALVALRSDRPLHAREHLAAASADAALRPLGLRDELLASAVRVGLARHQGEIPGLVRAWEAARHAIAGMRPDVTNLPALAELVVAAARLGEAHLVAPHLSAAWELLDRAGLPAPLATGLHWTEIESGLLRNDPAAVRLHVEALESRDGDRTAQRLGRAARVWAAALGGLVEVEAVERAARDLDAAGYPWDAARLAGHAAGRAAEHQDSLRLLALARSLHPDEVRSASPQGPAAGIELTAAGIGVSVHDEGRLSARESEVARLVLEGKTYAEIGQAIFISPRTAEHHIARIRRRLGATNRSDLIAKLRAALENGDSR</sequence>
<gene>
    <name evidence="2" type="ORF">RH861_13340</name>
</gene>
<dbReference type="InterPro" id="IPR016032">
    <property type="entry name" value="Sig_transdc_resp-reg_C-effctor"/>
</dbReference>
<dbReference type="SMART" id="SM00421">
    <property type="entry name" value="HTH_LUXR"/>
    <property type="match status" value="1"/>
</dbReference>
<dbReference type="InterPro" id="IPR036388">
    <property type="entry name" value="WH-like_DNA-bd_sf"/>
</dbReference>
<dbReference type="EMBL" id="JAVKGS010000004">
    <property type="protein sequence ID" value="MDR5693051.1"/>
    <property type="molecule type" value="Genomic_DNA"/>
</dbReference>
<dbReference type="Gene3D" id="1.10.10.10">
    <property type="entry name" value="Winged helix-like DNA-binding domain superfamily/Winged helix DNA-binding domain"/>
    <property type="match status" value="1"/>
</dbReference>
<evidence type="ECO:0000259" key="1">
    <source>
        <dbReference type="PROSITE" id="PS50043"/>
    </source>
</evidence>
<proteinExistence type="predicted"/>
<evidence type="ECO:0000313" key="3">
    <source>
        <dbReference type="Proteomes" id="UP001260072"/>
    </source>
</evidence>
<dbReference type="SUPFAM" id="SSF46894">
    <property type="entry name" value="C-terminal effector domain of the bipartite response regulators"/>
    <property type="match status" value="1"/>
</dbReference>
<dbReference type="RefSeq" id="WP_310521397.1">
    <property type="nucleotide sequence ID" value="NZ_BAABBS010000003.1"/>
</dbReference>
<dbReference type="CDD" id="cd06170">
    <property type="entry name" value="LuxR_C_like"/>
    <property type="match status" value="1"/>
</dbReference>
<dbReference type="InterPro" id="IPR000792">
    <property type="entry name" value="Tscrpt_reg_LuxR_C"/>
</dbReference>
<organism evidence="2 3">
    <name type="scientific">Agromyces indicus</name>
    <dbReference type="NCBI Taxonomy" id="758919"/>
    <lineage>
        <taxon>Bacteria</taxon>
        <taxon>Bacillati</taxon>
        <taxon>Actinomycetota</taxon>
        <taxon>Actinomycetes</taxon>
        <taxon>Micrococcales</taxon>
        <taxon>Microbacteriaceae</taxon>
        <taxon>Agromyces</taxon>
    </lineage>
</organism>
<evidence type="ECO:0000313" key="2">
    <source>
        <dbReference type="EMBL" id="MDR5693051.1"/>
    </source>
</evidence>
<comment type="caution">
    <text evidence="2">The sequence shown here is derived from an EMBL/GenBank/DDBJ whole genome shotgun (WGS) entry which is preliminary data.</text>
</comment>
<name>A0ABU1FNK6_9MICO</name>
<accession>A0ABU1FNK6</accession>
<dbReference type="InterPro" id="IPR027417">
    <property type="entry name" value="P-loop_NTPase"/>
</dbReference>
<reference evidence="3" key="1">
    <citation type="submission" date="2023-07" db="EMBL/GenBank/DDBJ databases">
        <title>Description of three actinobacteria isolated from air of manufacturing shop in a pharmaceutical factory.</title>
        <authorList>
            <person name="Zhang D.-F."/>
        </authorList>
    </citation>
    <scope>NUCLEOTIDE SEQUENCE [LARGE SCALE GENOMIC DNA]</scope>
    <source>
        <strain evidence="3">CCTCC AB 2011122</strain>
    </source>
</reference>
<dbReference type="PROSITE" id="PS50043">
    <property type="entry name" value="HTH_LUXR_2"/>
    <property type="match status" value="1"/>
</dbReference>
<protein>
    <submittedName>
        <fullName evidence="2">LuxR C-terminal-related transcriptional regulator</fullName>
    </submittedName>
</protein>